<comment type="caution">
    <text evidence="1">The sequence shown here is derived from an EMBL/GenBank/DDBJ whole genome shotgun (WGS) entry which is preliminary data.</text>
</comment>
<protein>
    <submittedName>
        <fullName evidence="1">Ferritin-like domain-containing protein</fullName>
    </submittedName>
</protein>
<dbReference type="OrthoDB" id="954262at2"/>
<sequence length="232" mass="24388">MKTETNSTTGGANMARRSFLRYAGAGAAAVAVLGASSCRTGHFDLPANENNIDIGMGDIGILNYAYALEQLEAAFYLQVIATPYSGISSIETSYLTDIRDHEVLHRDFFKAALGSGAIGSLTTDFSSINFSDRTSVLGAAKLLEDTGVTAYDGAGYLIQSADYLTIAGKIVSVEARHAALISNLIKSGSFADTDQVDANGLNKSATIAQVLAGANGFLKTKVYASNFNYPKV</sequence>
<organism evidence="1 2">
    <name type="scientific">Mucilaginibacter gilvus</name>
    <dbReference type="NCBI Taxonomy" id="2305909"/>
    <lineage>
        <taxon>Bacteria</taxon>
        <taxon>Pseudomonadati</taxon>
        <taxon>Bacteroidota</taxon>
        <taxon>Sphingobacteriia</taxon>
        <taxon>Sphingobacteriales</taxon>
        <taxon>Sphingobacteriaceae</taxon>
        <taxon>Mucilaginibacter</taxon>
    </lineage>
</organism>
<evidence type="ECO:0000313" key="2">
    <source>
        <dbReference type="Proteomes" id="UP000286701"/>
    </source>
</evidence>
<dbReference type="PROSITE" id="PS51318">
    <property type="entry name" value="TAT"/>
    <property type="match status" value="1"/>
</dbReference>
<keyword evidence="2" id="KW-1185">Reference proteome</keyword>
<reference evidence="1 2" key="1">
    <citation type="submission" date="2019-01" db="EMBL/GenBank/DDBJ databases">
        <title>Mucilaginibacter antarcticum sp. nov., isolated from antarctic soil.</title>
        <authorList>
            <person name="Yan Y.-Q."/>
            <person name="Du Z.-J."/>
        </authorList>
    </citation>
    <scope>NUCLEOTIDE SEQUENCE [LARGE SCALE GENOMIC DNA]</scope>
    <source>
        <strain evidence="1 2">F01003</strain>
    </source>
</reference>
<dbReference type="RefSeq" id="WP_128535256.1">
    <property type="nucleotide sequence ID" value="NZ_SBIW01000008.1"/>
</dbReference>
<dbReference type="InterPro" id="IPR009078">
    <property type="entry name" value="Ferritin-like_SF"/>
</dbReference>
<name>A0A3S4Y7P9_9SPHI</name>
<dbReference type="AlphaFoldDB" id="A0A3S4Y7P9"/>
<evidence type="ECO:0000313" key="1">
    <source>
        <dbReference type="EMBL" id="RWY49184.1"/>
    </source>
</evidence>
<dbReference type="EMBL" id="SBIW01000008">
    <property type="protein sequence ID" value="RWY49184.1"/>
    <property type="molecule type" value="Genomic_DNA"/>
</dbReference>
<dbReference type="SUPFAM" id="SSF47240">
    <property type="entry name" value="Ferritin-like"/>
    <property type="match status" value="1"/>
</dbReference>
<accession>A0A3S4Y7P9</accession>
<dbReference type="Proteomes" id="UP000286701">
    <property type="component" value="Unassembled WGS sequence"/>
</dbReference>
<proteinExistence type="predicted"/>
<gene>
    <name evidence="1" type="ORF">EPL05_17365</name>
</gene>
<dbReference type="Pfam" id="PF13668">
    <property type="entry name" value="Ferritin_2"/>
    <property type="match status" value="1"/>
</dbReference>
<dbReference type="InterPro" id="IPR006311">
    <property type="entry name" value="TAT_signal"/>
</dbReference>